<protein>
    <submittedName>
        <fullName evidence="2">Uncharacterized protein</fullName>
    </submittedName>
</protein>
<sequence>MEGSLYRNISIFWRKGVVLGTVPGVLSSGDPGRLLAGTRRPVSCLGSGGIQNMSIFPTDPKTKAGGRTLEAGGRNPEAGAGTRKLE</sequence>
<gene>
    <name evidence="2" type="ORF">F2Q69_00043182</name>
</gene>
<evidence type="ECO:0000256" key="1">
    <source>
        <dbReference type="SAM" id="MobiDB-lite"/>
    </source>
</evidence>
<proteinExistence type="predicted"/>
<evidence type="ECO:0000313" key="2">
    <source>
        <dbReference type="EMBL" id="KAF3501429.1"/>
    </source>
</evidence>
<comment type="caution">
    <text evidence="2">The sequence shown here is derived from an EMBL/GenBank/DDBJ whole genome shotgun (WGS) entry which is preliminary data.</text>
</comment>
<organism evidence="2 3">
    <name type="scientific">Brassica cretica</name>
    <name type="common">Mustard</name>
    <dbReference type="NCBI Taxonomy" id="69181"/>
    <lineage>
        <taxon>Eukaryota</taxon>
        <taxon>Viridiplantae</taxon>
        <taxon>Streptophyta</taxon>
        <taxon>Embryophyta</taxon>
        <taxon>Tracheophyta</taxon>
        <taxon>Spermatophyta</taxon>
        <taxon>Magnoliopsida</taxon>
        <taxon>eudicotyledons</taxon>
        <taxon>Gunneridae</taxon>
        <taxon>Pentapetalae</taxon>
        <taxon>rosids</taxon>
        <taxon>malvids</taxon>
        <taxon>Brassicales</taxon>
        <taxon>Brassicaceae</taxon>
        <taxon>Brassiceae</taxon>
        <taxon>Brassica</taxon>
    </lineage>
</organism>
<evidence type="ECO:0000313" key="3">
    <source>
        <dbReference type="Proteomes" id="UP000712600"/>
    </source>
</evidence>
<name>A0A8S9NK22_BRACR</name>
<feature type="region of interest" description="Disordered" evidence="1">
    <location>
        <begin position="55"/>
        <end position="86"/>
    </location>
</feature>
<dbReference type="AlphaFoldDB" id="A0A8S9NK22"/>
<dbReference type="EMBL" id="QGKX02001621">
    <property type="protein sequence ID" value="KAF3501429.1"/>
    <property type="molecule type" value="Genomic_DNA"/>
</dbReference>
<dbReference type="Proteomes" id="UP000712600">
    <property type="component" value="Unassembled WGS sequence"/>
</dbReference>
<reference evidence="2" key="1">
    <citation type="submission" date="2019-12" db="EMBL/GenBank/DDBJ databases">
        <title>Genome sequencing and annotation of Brassica cretica.</title>
        <authorList>
            <person name="Studholme D.J."/>
            <person name="Sarris P."/>
        </authorList>
    </citation>
    <scope>NUCLEOTIDE SEQUENCE</scope>
    <source>
        <strain evidence="2">PFS-109/04</strain>
        <tissue evidence="2">Leaf</tissue>
    </source>
</reference>
<accession>A0A8S9NK22</accession>